<accession>A0AA36IX42</accession>
<dbReference type="EMBL" id="CAUJNA010002857">
    <property type="protein sequence ID" value="CAJ1394468.1"/>
    <property type="molecule type" value="Genomic_DNA"/>
</dbReference>
<evidence type="ECO:0000313" key="2">
    <source>
        <dbReference type="Proteomes" id="UP001178507"/>
    </source>
</evidence>
<proteinExistence type="predicted"/>
<reference evidence="1" key="1">
    <citation type="submission" date="2023-08" db="EMBL/GenBank/DDBJ databases">
        <authorList>
            <person name="Chen Y."/>
            <person name="Shah S."/>
            <person name="Dougan E. K."/>
            <person name="Thang M."/>
            <person name="Chan C."/>
        </authorList>
    </citation>
    <scope>NUCLEOTIDE SEQUENCE</scope>
</reference>
<keyword evidence="2" id="KW-1185">Reference proteome</keyword>
<dbReference type="AlphaFoldDB" id="A0AA36IX42"/>
<dbReference type="Proteomes" id="UP001178507">
    <property type="component" value="Unassembled WGS sequence"/>
</dbReference>
<protein>
    <submittedName>
        <fullName evidence="1">Uncharacterized protein</fullName>
    </submittedName>
</protein>
<name>A0AA36IX42_9DINO</name>
<gene>
    <name evidence="1" type="ORF">EVOR1521_LOCUS19118</name>
</gene>
<evidence type="ECO:0000313" key="1">
    <source>
        <dbReference type="EMBL" id="CAJ1394468.1"/>
    </source>
</evidence>
<sequence length="65" mass="7214">MGPYSTKLEQLALLEMGKASDSTFAREEFQRFFEIYLRLYAEAAAAMDSGEKANGNAGILVFEQS</sequence>
<comment type="caution">
    <text evidence="1">The sequence shown here is derived from an EMBL/GenBank/DDBJ whole genome shotgun (WGS) entry which is preliminary data.</text>
</comment>
<organism evidence="1 2">
    <name type="scientific">Effrenium voratum</name>
    <dbReference type="NCBI Taxonomy" id="2562239"/>
    <lineage>
        <taxon>Eukaryota</taxon>
        <taxon>Sar</taxon>
        <taxon>Alveolata</taxon>
        <taxon>Dinophyceae</taxon>
        <taxon>Suessiales</taxon>
        <taxon>Symbiodiniaceae</taxon>
        <taxon>Effrenium</taxon>
    </lineage>
</organism>